<dbReference type="PATRIC" id="fig|68223.7.peg.5854"/>
<keyword evidence="2" id="KW-1185">Reference proteome</keyword>
<dbReference type="AlphaFoldDB" id="A0A0F4JNB4"/>
<dbReference type="OrthoDB" id="3869625at2"/>
<protein>
    <submittedName>
        <fullName evidence="1">Uncharacterized protein</fullName>
    </submittedName>
</protein>
<dbReference type="EMBL" id="JZWV01000234">
    <property type="protein sequence ID" value="KJY35243.1"/>
    <property type="molecule type" value="Genomic_DNA"/>
</dbReference>
<sequence length="192" mass="20649">MGTYLCCVDAGDWSDEDILRPAARLLDGELLGRGLPPCPPPASGSAPGGGTSFEEKMYRPMQSFEALCRSLPGGDECCEVLLGWDLLIPVDFEGDVTLPVSGPYSETTTVHSAYRVLATAQRLAVRLALPPQVPRNGGNLGLCIWFDGPAAARAAVTHPGAWAEDLDASFYTALYLRAAEHSIRRQCPMHYV</sequence>
<comment type="caution">
    <text evidence="1">The sequence shown here is derived from an EMBL/GenBank/DDBJ whole genome shotgun (WGS) entry which is preliminary data.</text>
</comment>
<gene>
    <name evidence="1" type="ORF">VR44_10550</name>
</gene>
<evidence type="ECO:0000313" key="2">
    <source>
        <dbReference type="Proteomes" id="UP000033551"/>
    </source>
</evidence>
<proteinExistence type="predicted"/>
<accession>A0A0F4JNB4</accession>
<name>A0A0F4JNB4_9ACTN</name>
<dbReference type="RefSeq" id="WP_045947165.1">
    <property type="nucleotide sequence ID" value="NZ_JZWV01000234.1"/>
</dbReference>
<dbReference type="Proteomes" id="UP000033551">
    <property type="component" value="Unassembled WGS sequence"/>
</dbReference>
<organism evidence="1 2">
    <name type="scientific">Streptomyces katrae</name>
    <dbReference type="NCBI Taxonomy" id="68223"/>
    <lineage>
        <taxon>Bacteria</taxon>
        <taxon>Bacillati</taxon>
        <taxon>Actinomycetota</taxon>
        <taxon>Actinomycetes</taxon>
        <taxon>Kitasatosporales</taxon>
        <taxon>Streptomycetaceae</taxon>
        <taxon>Streptomyces</taxon>
    </lineage>
</organism>
<reference evidence="1 2" key="1">
    <citation type="submission" date="2015-02" db="EMBL/GenBank/DDBJ databases">
        <authorList>
            <person name="Ju K.-S."/>
            <person name="Doroghazi J.R."/>
            <person name="Metcalf W."/>
        </authorList>
    </citation>
    <scope>NUCLEOTIDE SEQUENCE [LARGE SCALE GENOMIC DNA]</scope>
    <source>
        <strain evidence="1 2">NRRL ISP-5550</strain>
    </source>
</reference>
<evidence type="ECO:0000313" key="1">
    <source>
        <dbReference type="EMBL" id="KJY35243.1"/>
    </source>
</evidence>